<keyword evidence="3" id="KW-1185">Reference proteome</keyword>
<feature type="region of interest" description="Disordered" evidence="1">
    <location>
        <begin position="85"/>
        <end position="107"/>
    </location>
</feature>
<feature type="compositionally biased region" description="Basic and acidic residues" evidence="1">
    <location>
        <begin position="386"/>
        <end position="407"/>
    </location>
</feature>
<proteinExistence type="predicted"/>
<dbReference type="KEGG" id="lgi:LOTGIDRAFT_155606"/>
<feature type="region of interest" description="Disordered" evidence="1">
    <location>
        <begin position="333"/>
        <end position="460"/>
    </location>
</feature>
<dbReference type="HOGENOM" id="CLU_594877_0_0_1"/>
<dbReference type="RefSeq" id="XP_009065389.1">
    <property type="nucleotide sequence ID" value="XM_009067141.1"/>
</dbReference>
<protein>
    <submittedName>
        <fullName evidence="2">Uncharacterized protein</fullName>
    </submittedName>
</protein>
<sequence length="460" mass="51730">MIPESSKVFMKLRVAPHESKHSVVYNGISANDWLCPGGISSKQKNDSSSVSIEALSKRPHTANSILVIKHNPQYRGLEKYETLTGNSYNSRSGSGSQTSDSGFVRPPTSIKRPVTAFSSRTLKRGIALATHYNIASNNSKNADLDLTIQSSHCKDVQSRKICWDVTPEVSKVDPTKETFDTIEGIRRSYQTRAQSAPACVNRTRTQTVTQDYRTKTNLYWRAKSAYHRRNMTKEDSTEDGSKYKANHQKQEQHGSLLRPLLFSSDGVIKHSAGCPYKCKGCFKACLVSQDYLNRDQEASQASWRKQRRIKRGPGFAVEFALAKSQPLYQLLHNHKNGGIKPSEDSQTKIVDDSNGTETVNKTTPNQAERNHRLGQRPMNTKPYQQPERDISKPNDPCSEKDQCKPSEKNQSNQLEEIDLSKLRQHDEDKANQQAAQTKITTQNSKPGLEQSQSINVHKPK</sequence>
<dbReference type="OrthoDB" id="6287659at2759"/>
<feature type="compositionally biased region" description="Low complexity" evidence="1">
    <location>
        <begin position="85"/>
        <end position="102"/>
    </location>
</feature>
<feature type="compositionally biased region" description="Basic and acidic residues" evidence="1">
    <location>
        <begin position="418"/>
        <end position="430"/>
    </location>
</feature>
<feature type="compositionally biased region" description="Basic and acidic residues" evidence="1">
    <location>
        <begin position="231"/>
        <end position="250"/>
    </location>
</feature>
<gene>
    <name evidence="2" type="ORF">LOTGIDRAFT_155606</name>
</gene>
<feature type="compositionally biased region" description="Polar residues" evidence="1">
    <location>
        <begin position="431"/>
        <end position="460"/>
    </location>
</feature>
<evidence type="ECO:0000256" key="1">
    <source>
        <dbReference type="SAM" id="MobiDB-lite"/>
    </source>
</evidence>
<evidence type="ECO:0000313" key="3">
    <source>
        <dbReference type="Proteomes" id="UP000030746"/>
    </source>
</evidence>
<evidence type="ECO:0000313" key="2">
    <source>
        <dbReference type="EMBL" id="ESO84271.1"/>
    </source>
</evidence>
<dbReference type="EMBL" id="KB203566">
    <property type="protein sequence ID" value="ESO84271.1"/>
    <property type="molecule type" value="Genomic_DNA"/>
</dbReference>
<dbReference type="AlphaFoldDB" id="V3ZTM6"/>
<dbReference type="Proteomes" id="UP000030746">
    <property type="component" value="Unassembled WGS sequence"/>
</dbReference>
<dbReference type="GeneID" id="20236758"/>
<feature type="region of interest" description="Disordered" evidence="1">
    <location>
        <begin position="230"/>
        <end position="250"/>
    </location>
</feature>
<dbReference type="CTD" id="20236758"/>
<organism evidence="2 3">
    <name type="scientific">Lottia gigantea</name>
    <name type="common">Giant owl limpet</name>
    <dbReference type="NCBI Taxonomy" id="225164"/>
    <lineage>
        <taxon>Eukaryota</taxon>
        <taxon>Metazoa</taxon>
        <taxon>Spiralia</taxon>
        <taxon>Lophotrochozoa</taxon>
        <taxon>Mollusca</taxon>
        <taxon>Gastropoda</taxon>
        <taxon>Patellogastropoda</taxon>
        <taxon>Lottioidea</taxon>
        <taxon>Lottiidae</taxon>
        <taxon>Lottia</taxon>
    </lineage>
</organism>
<reference evidence="2 3" key="1">
    <citation type="journal article" date="2013" name="Nature">
        <title>Insights into bilaterian evolution from three spiralian genomes.</title>
        <authorList>
            <person name="Simakov O."/>
            <person name="Marletaz F."/>
            <person name="Cho S.J."/>
            <person name="Edsinger-Gonzales E."/>
            <person name="Havlak P."/>
            <person name="Hellsten U."/>
            <person name="Kuo D.H."/>
            <person name="Larsson T."/>
            <person name="Lv J."/>
            <person name="Arendt D."/>
            <person name="Savage R."/>
            <person name="Osoegawa K."/>
            <person name="de Jong P."/>
            <person name="Grimwood J."/>
            <person name="Chapman J.A."/>
            <person name="Shapiro H."/>
            <person name="Aerts A."/>
            <person name="Otillar R.P."/>
            <person name="Terry A.Y."/>
            <person name="Boore J.L."/>
            <person name="Grigoriev I.V."/>
            <person name="Lindberg D.R."/>
            <person name="Seaver E.C."/>
            <person name="Weisblat D.A."/>
            <person name="Putnam N.H."/>
            <person name="Rokhsar D.S."/>
        </authorList>
    </citation>
    <scope>NUCLEOTIDE SEQUENCE [LARGE SCALE GENOMIC DNA]</scope>
</reference>
<accession>V3ZTM6</accession>
<feature type="compositionally biased region" description="Polar residues" evidence="1">
    <location>
        <begin position="353"/>
        <end position="367"/>
    </location>
</feature>
<dbReference type="OMA" id="HTIFRTR"/>
<name>V3ZTM6_LOTGI</name>
<feature type="compositionally biased region" description="Basic and acidic residues" evidence="1">
    <location>
        <begin position="341"/>
        <end position="351"/>
    </location>
</feature>